<reference evidence="4" key="1">
    <citation type="journal article" date="2020" name="mSystems">
        <title>Genome- and Community-Level Interaction Insights into Carbon Utilization and Element Cycling Functions of Hydrothermarchaeota in Hydrothermal Sediment.</title>
        <authorList>
            <person name="Zhou Z."/>
            <person name="Liu Y."/>
            <person name="Xu W."/>
            <person name="Pan J."/>
            <person name="Luo Z.H."/>
            <person name="Li M."/>
        </authorList>
    </citation>
    <scope>NUCLEOTIDE SEQUENCE [LARGE SCALE GENOMIC DNA]</scope>
    <source>
        <strain evidence="4">SpSt-468</strain>
    </source>
</reference>
<name>A0A7C3IWQ0_9CREN</name>
<evidence type="ECO:0000256" key="1">
    <source>
        <dbReference type="ARBA" id="ARBA00006154"/>
    </source>
</evidence>
<sequence length="464" mass="52611">MLIRALKGESADFGEYDVEDSVEPKTYREIFPFTEPPKMAWDGIDIPMEIPEKIWITDTSFRDGQQSRDPYTVEQIVELYKYLNRIGGPNGKILMTECFLYTKRDKEAVQKIRELGFEYPRVSGWIRASKEDLRVAAESKVEEVGMLSSISDYHIFFKFKGMSRSQVIEKYLEVIEEGLKAGIVMRAHVEDCTRSDVLGVVVPFAKRLMRLSEKYRLPVKVRIPDTLGLGLPWAKASLPRSIPKIVFALRRIAGVPSEWLEFHGHNDFHLGIANATSAWMYGASLNNTTLLGIGERAGNVPLEAMVFAYAGIKGSLDGIDTVAITDAARYYRRRIGYHIPSYYPIVGRNFNITRAGIHADGALKNIEMYLPFDTERLLGVPPGVSITPYSGNAGVAFWINYFFGLRGNEKVDKDHAGVMKIYSEVLKKFDTGEALTISDREMLLLVKRNMPEFFEQNKHRINPI</sequence>
<comment type="caution">
    <text evidence="4">The sequence shown here is derived from an EMBL/GenBank/DDBJ whole genome shotgun (WGS) entry which is preliminary data.</text>
</comment>
<gene>
    <name evidence="4" type="ORF">ENS19_01480</name>
</gene>
<dbReference type="PANTHER" id="PTHR42880">
    <property type="entry name" value="HOMOCITRATE SYNTHASE"/>
    <property type="match status" value="1"/>
</dbReference>
<evidence type="ECO:0000313" key="4">
    <source>
        <dbReference type="EMBL" id="HFK19934.1"/>
    </source>
</evidence>
<keyword evidence="2" id="KW-0808">Transferase</keyword>
<dbReference type="EMBL" id="DSTX01000002">
    <property type="protein sequence ID" value="HFK19934.1"/>
    <property type="molecule type" value="Genomic_DNA"/>
</dbReference>
<dbReference type="InterPro" id="IPR013785">
    <property type="entry name" value="Aldolase_TIM"/>
</dbReference>
<accession>A0A7C3IWQ0</accession>
<dbReference type="InterPro" id="IPR000891">
    <property type="entry name" value="PYR_CT"/>
</dbReference>
<proteinExistence type="inferred from homology"/>
<dbReference type="Gene3D" id="3.20.20.70">
    <property type="entry name" value="Aldolase class I"/>
    <property type="match status" value="1"/>
</dbReference>
<dbReference type="PROSITE" id="PS50991">
    <property type="entry name" value="PYR_CT"/>
    <property type="match status" value="1"/>
</dbReference>
<evidence type="ECO:0000259" key="3">
    <source>
        <dbReference type="PROSITE" id="PS50991"/>
    </source>
</evidence>
<dbReference type="PANTHER" id="PTHR42880:SF1">
    <property type="entry name" value="ISOPROPYLMALATE_HOMOCITRATE_CITRAMALATE SYNTHASE FAMILY PROTEIN"/>
    <property type="match status" value="1"/>
</dbReference>
<dbReference type="AlphaFoldDB" id="A0A7C3IWQ0"/>
<evidence type="ECO:0000256" key="2">
    <source>
        <dbReference type="ARBA" id="ARBA00022679"/>
    </source>
</evidence>
<protein>
    <submittedName>
        <fullName evidence="4">2-isopropylmalate synthase</fullName>
    </submittedName>
</protein>
<feature type="domain" description="Pyruvate carboxyltransferase" evidence="3">
    <location>
        <begin position="54"/>
        <end position="325"/>
    </location>
</feature>
<comment type="similarity">
    <text evidence="1">Belongs to the alpha-IPM synthase/homocitrate synthase family.</text>
</comment>
<dbReference type="CDD" id="cd07947">
    <property type="entry name" value="DRE_TIM_Re_CS"/>
    <property type="match status" value="1"/>
</dbReference>
<dbReference type="GO" id="GO:0016740">
    <property type="term" value="F:transferase activity"/>
    <property type="evidence" value="ECO:0007669"/>
    <property type="project" value="UniProtKB-KW"/>
</dbReference>
<dbReference type="SUPFAM" id="SSF51569">
    <property type="entry name" value="Aldolase"/>
    <property type="match status" value="1"/>
</dbReference>
<organism evidence="4">
    <name type="scientific">Candidatus Methanomethylicus mesodigestus</name>
    <dbReference type="NCBI Taxonomy" id="1867258"/>
    <lineage>
        <taxon>Archaea</taxon>
        <taxon>Thermoproteota</taxon>
        <taxon>Methanosuratincolia</taxon>
        <taxon>Candidatus Methanomethylicales</taxon>
        <taxon>Candidatus Methanomethylicaceae</taxon>
        <taxon>Candidatus Methanomethylicus</taxon>
    </lineage>
</organism>
<dbReference type="Pfam" id="PF00682">
    <property type="entry name" value="HMGL-like"/>
    <property type="match status" value="1"/>
</dbReference>